<dbReference type="Gene3D" id="3.40.50.2300">
    <property type="match status" value="3"/>
</dbReference>
<dbReference type="InterPro" id="IPR001867">
    <property type="entry name" value="OmpR/PhoB-type_DNA-bd"/>
</dbReference>
<evidence type="ECO:0000256" key="4">
    <source>
        <dbReference type="SAM" id="MobiDB-lite"/>
    </source>
</evidence>
<evidence type="ECO:0000313" key="10">
    <source>
        <dbReference type="Proteomes" id="UP000053372"/>
    </source>
</evidence>
<dbReference type="GO" id="GO:0000976">
    <property type="term" value="F:transcription cis-regulatory region binding"/>
    <property type="evidence" value="ECO:0007669"/>
    <property type="project" value="TreeGrafter"/>
</dbReference>
<dbReference type="Pfam" id="PF00486">
    <property type="entry name" value="Trans_reg_C"/>
    <property type="match status" value="1"/>
</dbReference>
<dbReference type="EMBL" id="LMTZ01000111">
    <property type="protein sequence ID" value="KST65196.1"/>
    <property type="molecule type" value="Genomic_DNA"/>
</dbReference>
<dbReference type="InterPro" id="IPR036641">
    <property type="entry name" value="HPT_dom_sf"/>
</dbReference>
<proteinExistence type="predicted"/>
<dbReference type="RefSeq" id="WP_027844952.1">
    <property type="nucleotide sequence ID" value="NZ_LMTZ01000017.1"/>
</dbReference>
<dbReference type="Proteomes" id="UP000053372">
    <property type="component" value="Unassembled WGS sequence"/>
</dbReference>
<dbReference type="CDD" id="cd00156">
    <property type="entry name" value="REC"/>
    <property type="match status" value="2"/>
</dbReference>
<comment type="caution">
    <text evidence="9">The sequence shown here is derived from an EMBL/GenBank/DDBJ whole genome shotgun (WGS) entry which is preliminary data.</text>
</comment>
<sequence>MRILLLEDDEVLADVLLKSLTHHKYVVDAVYDGQSGLEYAQAGNYELILMDVGLPSLDGITLCQQLRSESCSVPILLMTAKHAIADRIRGLDAGADDYLTKPFELSELHARIRALLRRGEVTPSSVLEIGELCLDPNSCQVTYAGKLVRLTPKEYNLLELFLRNPSRVYSRSQIVEHLWTFDDPPLEDSVKAHIKGLRQKLKKSGAKNWIENIYGLGYRLNPDIVSSPTSPEISSQEINSQETSSQKTSPTITNSQVNTSEAINSQVNNFQIDTSKTTNFENSQTVAFPQQDSRSLEDKTLEAKYQGAVENMWEQYQGLMVKRLSVLQTAATAIEEENLSEDLRQSAKREAHKLAGVLGMFERFDGSKLAKEIELLLLEQNSPTQHTLPSLIRELGEILALSESTATSSELKSSKNHSFRDNNSTNISSTNNSSTNKSSKTTDSKLSETNLSFTSSASEQARLLLIDPDVQLGSQLIQLAHSTGTSCYHFKDIQVANEWLKTYSPELVVLTIDTVNQWRESLALIGALAKRTPSVSTIVISAIDSLENRVSVAQAGGCGFLVKPTEANQIWEVAYQLLSSNHSSTIKILVVDDDPIFLSTVKSLLEPWGMEIAGLENPQNFWNTLEYISPDLLILDVEMPEVGGIELCQAVRTDPHWQGLPVLFLTSHSEPETVRQVFAAGADDFINKPVIGPELLTRINNRLERSRLLQTLSTKDPQTGISNYTESTQELNHLFARFTHNGNSMCLAMLSIAELNRLNFQYGHPISSQVLQKWGRLIKSVFRSREVLGYWGNGEFIVGMPGLNKIQATERLGEILAVLRQQIFTSPDGNRFQVPCNWSVAEYPRDGHTIHSLYQTLKRSI</sequence>
<dbReference type="GO" id="GO:0005829">
    <property type="term" value="C:cytosol"/>
    <property type="evidence" value="ECO:0007669"/>
    <property type="project" value="TreeGrafter"/>
</dbReference>
<dbReference type="Pfam" id="PF00990">
    <property type="entry name" value="GGDEF"/>
    <property type="match status" value="1"/>
</dbReference>
<name>A0A0V7ZYG2_9CYAN</name>
<feature type="region of interest" description="Disordered" evidence="4">
    <location>
        <begin position="409"/>
        <end position="446"/>
    </location>
</feature>
<evidence type="ECO:0000259" key="7">
    <source>
        <dbReference type="PROSITE" id="PS51755"/>
    </source>
</evidence>
<dbReference type="SMART" id="SM00267">
    <property type="entry name" value="GGDEF"/>
    <property type="match status" value="1"/>
</dbReference>
<feature type="modified residue" description="4-aspartylphosphate" evidence="2">
    <location>
        <position position="51"/>
    </location>
</feature>
<dbReference type="SMART" id="SM00448">
    <property type="entry name" value="REC"/>
    <property type="match status" value="3"/>
</dbReference>
<dbReference type="InterPro" id="IPR008207">
    <property type="entry name" value="Sig_transdc_His_kin_Hpt_dom"/>
</dbReference>
<protein>
    <recommendedName>
        <fullName evidence="11">Multi-component transcriptional regulator</fullName>
    </recommendedName>
</protein>
<gene>
    <name evidence="9" type="ORF">BC008_04815</name>
    <name evidence="8" type="ORF">BC008_20600</name>
</gene>
<dbReference type="CDD" id="cd01949">
    <property type="entry name" value="GGDEF"/>
    <property type="match status" value="1"/>
</dbReference>
<dbReference type="PANTHER" id="PTHR48111:SF15">
    <property type="entry name" value="OMPR SUBFAMILY"/>
    <property type="match status" value="1"/>
</dbReference>
<evidence type="ECO:0000313" key="9">
    <source>
        <dbReference type="EMBL" id="KST69629.1"/>
    </source>
</evidence>
<dbReference type="SMART" id="SM00862">
    <property type="entry name" value="Trans_reg_C"/>
    <property type="match status" value="1"/>
</dbReference>
<dbReference type="AlphaFoldDB" id="A0A0V7ZYG2"/>
<organism evidence="9 10">
    <name type="scientific">Mastigocoleus testarum BC008</name>
    <dbReference type="NCBI Taxonomy" id="371196"/>
    <lineage>
        <taxon>Bacteria</taxon>
        <taxon>Bacillati</taxon>
        <taxon>Cyanobacteriota</taxon>
        <taxon>Cyanophyceae</taxon>
        <taxon>Nostocales</taxon>
        <taxon>Hapalosiphonaceae</taxon>
        <taxon>Mastigocoleus</taxon>
    </lineage>
</organism>
<feature type="domain" description="Response regulatory" evidence="5">
    <location>
        <begin position="587"/>
        <end position="703"/>
    </location>
</feature>
<dbReference type="SUPFAM" id="SSF47226">
    <property type="entry name" value="Histidine-containing phosphotransfer domain, HPT domain"/>
    <property type="match status" value="1"/>
</dbReference>
<dbReference type="OrthoDB" id="442759at2"/>
<dbReference type="InterPro" id="IPR001789">
    <property type="entry name" value="Sig_transdc_resp-reg_receiver"/>
</dbReference>
<evidence type="ECO:0000259" key="6">
    <source>
        <dbReference type="PROSITE" id="PS50887"/>
    </source>
</evidence>
<evidence type="ECO:0000256" key="1">
    <source>
        <dbReference type="ARBA" id="ARBA00023125"/>
    </source>
</evidence>
<keyword evidence="1 3" id="KW-0238">DNA-binding</keyword>
<dbReference type="InterPro" id="IPR043128">
    <property type="entry name" value="Rev_trsase/Diguanyl_cyclase"/>
</dbReference>
<keyword evidence="2" id="KW-0597">Phosphoprotein</keyword>
<dbReference type="InterPro" id="IPR039420">
    <property type="entry name" value="WalR-like"/>
</dbReference>
<accession>A0A0V7ZYG2</accession>
<dbReference type="SUPFAM" id="SSF52172">
    <property type="entry name" value="CheY-like"/>
    <property type="match status" value="3"/>
</dbReference>
<feature type="domain" description="GGDEF" evidence="6">
    <location>
        <begin position="743"/>
        <end position="861"/>
    </location>
</feature>
<dbReference type="Pfam" id="PF01627">
    <property type="entry name" value="Hpt"/>
    <property type="match status" value="1"/>
</dbReference>
<dbReference type="InterPro" id="IPR029787">
    <property type="entry name" value="Nucleotide_cyclase"/>
</dbReference>
<evidence type="ECO:0000256" key="3">
    <source>
        <dbReference type="PROSITE-ProRule" id="PRU01091"/>
    </source>
</evidence>
<evidence type="ECO:0000259" key="5">
    <source>
        <dbReference type="PROSITE" id="PS50110"/>
    </source>
</evidence>
<dbReference type="PROSITE" id="PS50887">
    <property type="entry name" value="GGDEF"/>
    <property type="match status" value="1"/>
</dbReference>
<keyword evidence="10" id="KW-1185">Reference proteome</keyword>
<dbReference type="Pfam" id="PF00072">
    <property type="entry name" value="Response_reg"/>
    <property type="match status" value="2"/>
</dbReference>
<feature type="region of interest" description="Disordered" evidence="4">
    <location>
        <begin position="227"/>
        <end position="255"/>
    </location>
</feature>
<dbReference type="NCBIfam" id="TIGR00254">
    <property type="entry name" value="GGDEF"/>
    <property type="match status" value="1"/>
</dbReference>
<dbReference type="CDD" id="cd00383">
    <property type="entry name" value="trans_reg_C"/>
    <property type="match status" value="1"/>
</dbReference>
<feature type="modified residue" description="4-aspartylphosphate" evidence="2">
    <location>
        <position position="636"/>
    </location>
</feature>
<dbReference type="GO" id="GO:0000156">
    <property type="term" value="F:phosphorelay response regulator activity"/>
    <property type="evidence" value="ECO:0007669"/>
    <property type="project" value="TreeGrafter"/>
</dbReference>
<dbReference type="GO" id="GO:0032993">
    <property type="term" value="C:protein-DNA complex"/>
    <property type="evidence" value="ECO:0007669"/>
    <property type="project" value="TreeGrafter"/>
</dbReference>
<comment type="caution">
    <text evidence="2">Lacks conserved residue(s) required for the propagation of feature annotation.</text>
</comment>
<dbReference type="PROSITE" id="PS51755">
    <property type="entry name" value="OMPR_PHOB"/>
    <property type="match status" value="1"/>
</dbReference>
<evidence type="ECO:0000313" key="8">
    <source>
        <dbReference type="EMBL" id="KST65196.1"/>
    </source>
</evidence>
<feature type="domain" description="Response regulatory" evidence="5">
    <location>
        <begin position="2"/>
        <end position="116"/>
    </location>
</feature>
<dbReference type="Gene3D" id="1.10.10.10">
    <property type="entry name" value="Winged helix-like DNA-binding domain superfamily/Winged helix DNA-binding domain"/>
    <property type="match status" value="1"/>
</dbReference>
<dbReference type="PROSITE" id="PS50110">
    <property type="entry name" value="RESPONSE_REGULATORY"/>
    <property type="match status" value="3"/>
</dbReference>
<dbReference type="InterPro" id="IPR000160">
    <property type="entry name" value="GGDEF_dom"/>
</dbReference>
<feature type="domain" description="Response regulatory" evidence="5">
    <location>
        <begin position="462"/>
        <end position="578"/>
    </location>
</feature>
<dbReference type="GO" id="GO:0006355">
    <property type="term" value="P:regulation of DNA-templated transcription"/>
    <property type="evidence" value="ECO:0007669"/>
    <property type="project" value="InterPro"/>
</dbReference>
<feature type="compositionally biased region" description="Low complexity" evidence="4">
    <location>
        <begin position="422"/>
        <end position="439"/>
    </location>
</feature>
<dbReference type="InterPro" id="IPR036388">
    <property type="entry name" value="WH-like_DNA-bd_sf"/>
</dbReference>
<dbReference type="InterPro" id="IPR011006">
    <property type="entry name" value="CheY-like_superfamily"/>
</dbReference>
<evidence type="ECO:0008006" key="11">
    <source>
        <dbReference type="Google" id="ProtNLM"/>
    </source>
</evidence>
<dbReference type="SUPFAM" id="SSF55073">
    <property type="entry name" value="Nucleotide cyclase"/>
    <property type="match status" value="1"/>
</dbReference>
<reference evidence="9 10" key="1">
    <citation type="journal article" date="2015" name="Genome Announc.">
        <title>Draft Genome of the Euendolithic (true boring) Cyanobacterium Mastigocoleus testarum strain BC008.</title>
        <authorList>
            <person name="Guida B.S."/>
            <person name="Garcia-Pichel F."/>
        </authorList>
    </citation>
    <scope>NUCLEOTIDE SEQUENCE [LARGE SCALE GENOMIC DNA]</scope>
    <source>
        <strain evidence="9 10">BC008</strain>
    </source>
</reference>
<evidence type="ECO:0000256" key="2">
    <source>
        <dbReference type="PROSITE-ProRule" id="PRU00169"/>
    </source>
</evidence>
<feature type="domain" description="OmpR/PhoB-type" evidence="7">
    <location>
        <begin position="124"/>
        <end position="222"/>
    </location>
</feature>
<dbReference type="Gene3D" id="3.30.70.270">
    <property type="match status" value="1"/>
</dbReference>
<dbReference type="PANTHER" id="PTHR48111">
    <property type="entry name" value="REGULATOR OF RPOS"/>
    <property type="match status" value="1"/>
</dbReference>
<dbReference type="EMBL" id="LMTZ01000017">
    <property type="protein sequence ID" value="KST69629.1"/>
    <property type="molecule type" value="Genomic_DNA"/>
</dbReference>
<dbReference type="Gene3D" id="6.10.250.690">
    <property type="match status" value="1"/>
</dbReference>
<feature type="DNA-binding region" description="OmpR/PhoB-type" evidence="3">
    <location>
        <begin position="124"/>
        <end position="222"/>
    </location>
</feature>